<dbReference type="GeneID" id="90514581"/>
<sequence>MKLHVNARRALSRVIRYSPALSGMILFTLLFQVRADVQDPQPAGITLVSSDARALLRMNCMDGNSLFISLAVPSGSISPDILTVSGAAGTRWITGGPEGQSVNIAYAAAPRALLRRMLADHPGKLTFGRRGPDFDARALAAWYDSVPAACR</sequence>
<geneLocation type="plasmid" evidence="1 2">
    <name>P4</name>
</geneLocation>
<proteinExistence type="predicted"/>
<gene>
    <name evidence="1" type="ORF">DAPPPG734_25720</name>
</gene>
<evidence type="ECO:0000313" key="2">
    <source>
        <dbReference type="Proteomes" id="UP001158961"/>
    </source>
</evidence>
<dbReference type="EMBL" id="OW970319">
    <property type="protein sequence ID" value="CAH6385405.1"/>
    <property type="molecule type" value="Genomic_DNA"/>
</dbReference>
<organism evidence="1 2">
    <name type="scientific">Enterobacter agglomerans</name>
    <name type="common">Erwinia herbicola</name>
    <name type="synonym">Pantoea agglomerans</name>
    <dbReference type="NCBI Taxonomy" id="549"/>
    <lineage>
        <taxon>Bacteria</taxon>
        <taxon>Pseudomonadati</taxon>
        <taxon>Pseudomonadota</taxon>
        <taxon>Gammaproteobacteria</taxon>
        <taxon>Enterobacterales</taxon>
        <taxon>Erwiniaceae</taxon>
        <taxon>Pantoea</taxon>
        <taxon>Pantoea agglomerans group</taxon>
    </lineage>
</organism>
<dbReference type="Proteomes" id="UP001158961">
    <property type="component" value="Plasmid P4"/>
</dbReference>
<reference evidence="1" key="1">
    <citation type="submission" date="2022-05" db="EMBL/GenBank/DDBJ databases">
        <authorList>
            <person name="Pothier F. J."/>
        </authorList>
    </citation>
    <scope>NUCLEOTIDE SEQUENCE</scope>
    <source>
        <strain evidence="1">DAPP-PG734</strain>
        <plasmid evidence="1">P4</plasmid>
    </source>
</reference>
<dbReference type="RefSeq" id="WP_013199868.1">
    <property type="nucleotide sequence ID" value="NZ_JNVA01000074.1"/>
</dbReference>
<evidence type="ECO:0000313" key="1">
    <source>
        <dbReference type="EMBL" id="CAH6385405.1"/>
    </source>
</evidence>
<protein>
    <submittedName>
        <fullName evidence="1">Uncharacterized protein</fullName>
    </submittedName>
</protein>
<accession>A0AAN2FHZ6</accession>
<keyword evidence="1" id="KW-0614">Plasmid</keyword>
<name>A0AAN2FHZ6_ENTAG</name>
<dbReference type="AlphaFoldDB" id="A0AAN2FHZ6"/>